<accession>A0A941IWX2</accession>
<proteinExistence type="predicted"/>
<dbReference type="Gene3D" id="2.160.20.10">
    <property type="entry name" value="Single-stranded right-handed beta-helix, Pectin lyase-like"/>
    <property type="match status" value="2"/>
</dbReference>
<evidence type="ECO:0000259" key="2">
    <source>
        <dbReference type="Pfam" id="PF18962"/>
    </source>
</evidence>
<keyword evidence="4" id="KW-1185">Reference proteome</keyword>
<dbReference type="AlphaFoldDB" id="A0A941IWX2"/>
<dbReference type="InterPro" id="IPR006626">
    <property type="entry name" value="PbH1"/>
</dbReference>
<dbReference type="InterPro" id="IPR026444">
    <property type="entry name" value="Secre_tail"/>
</dbReference>
<comment type="caution">
    <text evidence="3">The sequence shown here is derived from an EMBL/GenBank/DDBJ whole genome shotgun (WGS) entry which is preliminary data.</text>
</comment>
<sequence length="664" mass="73852">MQTRFLFFLFVLMITPGLLATNYYISADGNDNNDGLTESTPWQTLSKVSEASANDKNGGFIQAGDQILFRAGDVFEGQLVINRSGIAENPILISSYGEGEKPILSGSGNIPTGDFIETVKLVNTSHIVMDGLWIKNDRKNLGDITWGTNSAYGIKVIANKWGGISKNLTFRNLKVTDVFGYDMMDWEGKFTLDYYNAKGIFFDSDKNDDTVTPVKEVRFEDVLIEDCYFYNLGSTAISARNLNPPNNPVSEEGRNRNFVIRNNTFEQLGGDGVVFASVCNGLVENNEFIDLGWGDHTSPADRYYGRGEGCWIWDSHNIIVQYNKQYRARGFGDTYGAAGHIDFYCKNAIFQYNYSEDTEGGFVEILGDCENSVFRYNVSVNDGHRANGHHRYSIWLSGWVGKDITPIPSRENYIYNNTIYLDDVKCQPDISIFAEDTYIYNNIFYAMNGAQIGSGGVNIEMQNGGKLKVSNNLFYGNVATDFTNLDAGKVIGDPLFTNPVSANGDVANFNIQPGSAVVDQGLSFEEPEFTMAQQGIFENVELIPAVDAYGNTIDMANRVSNIGASNAYNSGDQVGINDGLRVMDMYSIYPNPVRDVLKVCFNLSNQEFSYSIYTIEGQKVQSARAVSIADASSIDLPGNAKNGIYFIRIEQGNYYQVERFVLYR</sequence>
<dbReference type="SMART" id="SM00710">
    <property type="entry name" value="PbH1"/>
    <property type="match status" value="7"/>
</dbReference>
<dbReference type="Pfam" id="PF18962">
    <property type="entry name" value="Por_Secre_tail"/>
    <property type="match status" value="1"/>
</dbReference>
<reference evidence="3" key="2">
    <citation type="submission" date="2021-04" db="EMBL/GenBank/DDBJ databases">
        <authorList>
            <person name="Zhang T."/>
            <person name="Zhang Y."/>
            <person name="Lu D."/>
            <person name="Zuo D."/>
            <person name="Du Z."/>
        </authorList>
    </citation>
    <scope>NUCLEOTIDE SEQUENCE</scope>
    <source>
        <strain evidence="3">JR1</strain>
    </source>
</reference>
<feature type="domain" description="Secretion system C-terminal sorting" evidence="2">
    <location>
        <begin position="588"/>
        <end position="661"/>
    </location>
</feature>
<name>A0A941IWX2_9BACT</name>
<feature type="chain" id="PRO_5038061861" evidence="1">
    <location>
        <begin position="21"/>
        <end position="664"/>
    </location>
</feature>
<evidence type="ECO:0000256" key="1">
    <source>
        <dbReference type="SAM" id="SignalP"/>
    </source>
</evidence>
<protein>
    <submittedName>
        <fullName evidence="3">T9SS type A sorting domain-containing protein</fullName>
    </submittedName>
</protein>
<feature type="signal peptide" evidence="1">
    <location>
        <begin position="1"/>
        <end position="20"/>
    </location>
</feature>
<evidence type="ECO:0000313" key="4">
    <source>
        <dbReference type="Proteomes" id="UP000679220"/>
    </source>
</evidence>
<dbReference type="NCBIfam" id="TIGR04183">
    <property type="entry name" value="Por_Secre_tail"/>
    <property type="match status" value="1"/>
</dbReference>
<dbReference type="InterPro" id="IPR011050">
    <property type="entry name" value="Pectin_lyase_fold/virulence"/>
</dbReference>
<reference evidence="3" key="1">
    <citation type="journal article" date="2018" name="Int. J. Syst. Evol. Microbiol.">
        <title>Carboxylicivirga sediminis sp. nov., isolated from coastal sediment.</title>
        <authorList>
            <person name="Wang F.Q."/>
            <person name="Ren L.H."/>
            <person name="Zou R.J."/>
            <person name="Sun Y.Z."/>
            <person name="Liu X.J."/>
            <person name="Jiang F."/>
            <person name="Liu L.J."/>
        </authorList>
    </citation>
    <scope>NUCLEOTIDE SEQUENCE</scope>
    <source>
        <strain evidence="3">JR1</strain>
    </source>
</reference>
<dbReference type="InterPro" id="IPR012334">
    <property type="entry name" value="Pectin_lyas_fold"/>
</dbReference>
<dbReference type="EMBL" id="JAGTAR010000016">
    <property type="protein sequence ID" value="MBR8536161.1"/>
    <property type="molecule type" value="Genomic_DNA"/>
</dbReference>
<organism evidence="3 4">
    <name type="scientific">Carboxylicivirga sediminis</name>
    <dbReference type="NCBI Taxonomy" id="2006564"/>
    <lineage>
        <taxon>Bacteria</taxon>
        <taxon>Pseudomonadati</taxon>
        <taxon>Bacteroidota</taxon>
        <taxon>Bacteroidia</taxon>
        <taxon>Marinilabiliales</taxon>
        <taxon>Marinilabiliaceae</taxon>
        <taxon>Carboxylicivirga</taxon>
    </lineage>
</organism>
<dbReference type="SUPFAM" id="SSF51126">
    <property type="entry name" value="Pectin lyase-like"/>
    <property type="match status" value="1"/>
</dbReference>
<evidence type="ECO:0000313" key="3">
    <source>
        <dbReference type="EMBL" id="MBR8536161.1"/>
    </source>
</evidence>
<gene>
    <name evidence="3" type="ORF">KDU71_11380</name>
</gene>
<dbReference type="RefSeq" id="WP_212190948.1">
    <property type="nucleotide sequence ID" value="NZ_JAGTAR010000016.1"/>
</dbReference>
<keyword evidence="1" id="KW-0732">Signal</keyword>
<dbReference type="Proteomes" id="UP000679220">
    <property type="component" value="Unassembled WGS sequence"/>
</dbReference>